<dbReference type="PROSITE" id="PS51257">
    <property type="entry name" value="PROKAR_LIPOPROTEIN"/>
    <property type="match status" value="1"/>
</dbReference>
<dbReference type="OrthoDB" id="10496412at2759"/>
<reference evidence="2" key="1">
    <citation type="journal article" date="2013" name="Genome Announc.">
        <title>Draft genome sequence of the basidiomycetous yeast-like fungus Pseudozyma hubeiensis SY62, which produces an abundant amount of the biosurfactant mannosylerythritol lipids.</title>
        <authorList>
            <person name="Konishi M."/>
            <person name="Hatada Y."/>
            <person name="Horiuchi J."/>
        </authorList>
    </citation>
    <scope>NUCLEOTIDE SEQUENCE [LARGE SCALE GENOMIC DNA]</scope>
    <source>
        <strain evidence="2">SY62</strain>
    </source>
</reference>
<gene>
    <name evidence="1" type="ORF">PHSY_002666</name>
</gene>
<sequence>MRVRVCGVCVRLSSTAKETLTAASVSVSFACQLACRPSNCAALHSKHPHSFLDQVTSQKSCSHRKRRPSSSTLQSIRRFFRAERETFHGQLL</sequence>
<organism evidence="1 2">
    <name type="scientific">Pseudozyma hubeiensis (strain SY62)</name>
    <name type="common">Yeast</name>
    <dbReference type="NCBI Taxonomy" id="1305764"/>
    <lineage>
        <taxon>Eukaryota</taxon>
        <taxon>Fungi</taxon>
        <taxon>Dikarya</taxon>
        <taxon>Basidiomycota</taxon>
        <taxon>Ustilaginomycotina</taxon>
        <taxon>Ustilaginomycetes</taxon>
        <taxon>Ustilaginales</taxon>
        <taxon>Ustilaginaceae</taxon>
        <taxon>Pseudozyma</taxon>
    </lineage>
</organism>
<dbReference type="RefSeq" id="XP_012188678.1">
    <property type="nucleotide sequence ID" value="XM_012333288.1"/>
</dbReference>
<dbReference type="EMBL" id="DF238790">
    <property type="protein sequence ID" value="GAC95091.1"/>
    <property type="molecule type" value="Genomic_DNA"/>
</dbReference>
<proteinExistence type="predicted"/>
<accession>R9P1H9</accession>
<evidence type="ECO:0000313" key="1">
    <source>
        <dbReference type="EMBL" id="GAC95091.1"/>
    </source>
</evidence>
<dbReference type="HOGENOM" id="CLU_2414246_0_0_1"/>
<protein>
    <submittedName>
        <fullName evidence="1">Uncharacterized protein</fullName>
    </submittedName>
</protein>
<evidence type="ECO:0000313" key="2">
    <source>
        <dbReference type="Proteomes" id="UP000014071"/>
    </source>
</evidence>
<dbReference type="GeneID" id="24107957"/>
<keyword evidence="2" id="KW-1185">Reference proteome</keyword>
<name>R9P1H9_PSEHS</name>
<dbReference type="AlphaFoldDB" id="R9P1H9"/>
<dbReference type="Proteomes" id="UP000014071">
    <property type="component" value="Unassembled WGS sequence"/>
</dbReference>